<evidence type="ECO:0000256" key="3">
    <source>
        <dbReference type="ARBA" id="ARBA00022692"/>
    </source>
</evidence>
<keyword evidence="10" id="KW-1185">Reference proteome</keyword>
<protein>
    <recommendedName>
        <fullName evidence="8">Major facilitator superfamily (MFS) profile domain-containing protein</fullName>
    </recommendedName>
</protein>
<evidence type="ECO:0000256" key="1">
    <source>
        <dbReference type="ARBA" id="ARBA00004651"/>
    </source>
</evidence>
<feature type="transmembrane region" description="Helical" evidence="7">
    <location>
        <begin position="362"/>
        <end position="383"/>
    </location>
</feature>
<dbReference type="Gene3D" id="1.20.1250.20">
    <property type="entry name" value="MFS general substrate transporter like domains"/>
    <property type="match status" value="1"/>
</dbReference>
<dbReference type="InterPro" id="IPR050189">
    <property type="entry name" value="MFS_Efflux_Transporters"/>
</dbReference>
<sequence length="468" mass="46626">MLTPARRASSPIRITHPLTLTLMSELNVAGMDTSTDLDTSRRTGRRDDLPWPSLLVLGAVTFVVVVGEMLPMAVLPQMSADLGVTEARTGLLVSLWAGVVVVGALPLARLARRWDRRAVVTIAMAVFAASSAGTAVAGSYEAALVARVVGAAACGLLWASVNAHVAAIVPDARLARAVSVVLVGATLGTVLGVPAANLAADAADWRAGFWAVAVLGALVAAAVRLVVVPEPPDARPAPEPADPADARPASEPTTTAGGRPDAGDRARLRAALTVAGLAGLLMTGHFAAYTFVTPLLGPTGDEVPGGVPALLLLYGVVSAVAVGLVGRVPVERTQAVLTRAGAAVVLALAALAGLGAHPVTDVALVVAWAGATAAVPALTQTLLFRIGGAGLRSTIGAIVPVTFNLGIAAGAALGSAVVDGVGLAWLPAPAAGVAAVAAVALAALDRRRAEARTPSPGRSAGAGTARTP</sequence>
<evidence type="ECO:0000259" key="8">
    <source>
        <dbReference type="PROSITE" id="PS50850"/>
    </source>
</evidence>
<dbReference type="GO" id="GO:0005886">
    <property type="term" value="C:plasma membrane"/>
    <property type="evidence" value="ECO:0007669"/>
    <property type="project" value="UniProtKB-SubCell"/>
</dbReference>
<dbReference type="PROSITE" id="PS50850">
    <property type="entry name" value="MFS"/>
    <property type="match status" value="1"/>
</dbReference>
<reference evidence="9 10" key="1">
    <citation type="submission" date="2019-07" db="EMBL/GenBank/DDBJ databases">
        <title>Whole genome shotgun sequence of Actinotalea fermentans NBRC 105374.</title>
        <authorList>
            <person name="Hosoyama A."/>
            <person name="Uohara A."/>
            <person name="Ohji S."/>
            <person name="Ichikawa N."/>
        </authorList>
    </citation>
    <scope>NUCLEOTIDE SEQUENCE [LARGE SCALE GENOMIC DNA]</scope>
    <source>
        <strain evidence="9 10">NBRC 105374</strain>
    </source>
</reference>
<feature type="domain" description="Major facilitator superfamily (MFS) profile" evidence="8">
    <location>
        <begin position="53"/>
        <end position="449"/>
    </location>
</feature>
<evidence type="ECO:0000256" key="2">
    <source>
        <dbReference type="ARBA" id="ARBA00022475"/>
    </source>
</evidence>
<dbReference type="InterPro" id="IPR036259">
    <property type="entry name" value="MFS_trans_sf"/>
</dbReference>
<dbReference type="AlphaFoldDB" id="A0A511Z0Z2"/>
<dbReference type="CDD" id="cd17324">
    <property type="entry name" value="MFS_NepI_like"/>
    <property type="match status" value="1"/>
</dbReference>
<dbReference type="Pfam" id="PF07690">
    <property type="entry name" value="MFS_1"/>
    <property type="match status" value="1"/>
</dbReference>
<feature type="transmembrane region" description="Helical" evidence="7">
    <location>
        <begin position="270"/>
        <end position="291"/>
    </location>
</feature>
<dbReference type="InterPro" id="IPR011701">
    <property type="entry name" value="MFS"/>
</dbReference>
<proteinExistence type="predicted"/>
<feature type="transmembrane region" description="Helical" evidence="7">
    <location>
        <begin position="424"/>
        <end position="444"/>
    </location>
</feature>
<evidence type="ECO:0000256" key="7">
    <source>
        <dbReference type="SAM" id="Phobius"/>
    </source>
</evidence>
<dbReference type="SUPFAM" id="SSF103473">
    <property type="entry name" value="MFS general substrate transporter"/>
    <property type="match status" value="1"/>
</dbReference>
<feature type="transmembrane region" description="Helical" evidence="7">
    <location>
        <begin position="144"/>
        <end position="165"/>
    </location>
</feature>
<keyword evidence="5 7" id="KW-0472">Membrane</keyword>
<feature type="transmembrane region" description="Helical" evidence="7">
    <location>
        <begin position="90"/>
        <end position="111"/>
    </location>
</feature>
<feature type="compositionally biased region" description="Low complexity" evidence="6">
    <location>
        <begin position="246"/>
        <end position="259"/>
    </location>
</feature>
<keyword evidence="3 7" id="KW-0812">Transmembrane</keyword>
<feature type="transmembrane region" description="Helical" evidence="7">
    <location>
        <begin position="49"/>
        <end position="70"/>
    </location>
</feature>
<comment type="subcellular location">
    <subcellularLocation>
        <location evidence="1">Cell membrane</location>
        <topology evidence="1">Multi-pass membrane protein</topology>
    </subcellularLocation>
</comment>
<feature type="region of interest" description="Disordered" evidence="6">
    <location>
        <begin position="233"/>
        <end position="263"/>
    </location>
</feature>
<feature type="transmembrane region" description="Helical" evidence="7">
    <location>
        <begin position="208"/>
        <end position="227"/>
    </location>
</feature>
<dbReference type="EMBL" id="BJYK01000009">
    <property type="protein sequence ID" value="GEN81046.1"/>
    <property type="molecule type" value="Genomic_DNA"/>
</dbReference>
<accession>A0A511Z0Z2</accession>
<name>A0A511Z0Z2_9CELL</name>
<feature type="transmembrane region" description="Helical" evidence="7">
    <location>
        <begin position="303"/>
        <end position="324"/>
    </location>
</feature>
<comment type="caution">
    <text evidence="9">The sequence shown here is derived from an EMBL/GenBank/DDBJ whole genome shotgun (WGS) entry which is preliminary data.</text>
</comment>
<feature type="transmembrane region" description="Helical" evidence="7">
    <location>
        <begin position="336"/>
        <end position="356"/>
    </location>
</feature>
<dbReference type="InterPro" id="IPR020846">
    <property type="entry name" value="MFS_dom"/>
</dbReference>
<dbReference type="PANTHER" id="PTHR43124">
    <property type="entry name" value="PURINE EFFLUX PUMP PBUE"/>
    <property type="match status" value="1"/>
</dbReference>
<evidence type="ECO:0000256" key="4">
    <source>
        <dbReference type="ARBA" id="ARBA00022989"/>
    </source>
</evidence>
<feature type="transmembrane region" description="Helical" evidence="7">
    <location>
        <begin position="118"/>
        <end position="138"/>
    </location>
</feature>
<dbReference type="Proteomes" id="UP000321484">
    <property type="component" value="Unassembled WGS sequence"/>
</dbReference>
<evidence type="ECO:0000313" key="9">
    <source>
        <dbReference type="EMBL" id="GEN81046.1"/>
    </source>
</evidence>
<organism evidence="9 10">
    <name type="scientific">Actinotalea fermentans</name>
    <dbReference type="NCBI Taxonomy" id="43671"/>
    <lineage>
        <taxon>Bacteria</taxon>
        <taxon>Bacillati</taxon>
        <taxon>Actinomycetota</taxon>
        <taxon>Actinomycetes</taxon>
        <taxon>Micrococcales</taxon>
        <taxon>Cellulomonadaceae</taxon>
        <taxon>Actinotalea</taxon>
    </lineage>
</organism>
<gene>
    <name evidence="9" type="ORF">AFE02nite_27800</name>
</gene>
<dbReference type="PANTHER" id="PTHR43124:SF3">
    <property type="entry name" value="CHLORAMPHENICOL EFFLUX PUMP RV0191"/>
    <property type="match status" value="1"/>
</dbReference>
<keyword evidence="2" id="KW-1003">Cell membrane</keyword>
<feature type="region of interest" description="Disordered" evidence="6">
    <location>
        <begin position="449"/>
        <end position="468"/>
    </location>
</feature>
<feature type="transmembrane region" description="Helical" evidence="7">
    <location>
        <begin position="395"/>
        <end position="418"/>
    </location>
</feature>
<evidence type="ECO:0000256" key="5">
    <source>
        <dbReference type="ARBA" id="ARBA00023136"/>
    </source>
</evidence>
<dbReference type="GO" id="GO:0022857">
    <property type="term" value="F:transmembrane transporter activity"/>
    <property type="evidence" value="ECO:0007669"/>
    <property type="project" value="InterPro"/>
</dbReference>
<keyword evidence="4 7" id="KW-1133">Transmembrane helix</keyword>
<feature type="transmembrane region" description="Helical" evidence="7">
    <location>
        <begin position="177"/>
        <end position="196"/>
    </location>
</feature>
<evidence type="ECO:0000313" key="10">
    <source>
        <dbReference type="Proteomes" id="UP000321484"/>
    </source>
</evidence>
<evidence type="ECO:0000256" key="6">
    <source>
        <dbReference type="SAM" id="MobiDB-lite"/>
    </source>
</evidence>